<dbReference type="EMBL" id="MN738838">
    <property type="protein sequence ID" value="QHT38933.1"/>
    <property type="molecule type" value="Genomic_DNA"/>
</dbReference>
<evidence type="ECO:0000313" key="1">
    <source>
        <dbReference type="EMBL" id="QHT38933.1"/>
    </source>
</evidence>
<proteinExistence type="predicted"/>
<protein>
    <recommendedName>
        <fullName evidence="2">Sugar O-methyltransferase</fullName>
    </recommendedName>
</protein>
<accession>A0A6C0FEB5</accession>
<evidence type="ECO:0008006" key="2">
    <source>
        <dbReference type="Google" id="ProtNLM"/>
    </source>
</evidence>
<sequence>MGDIYRIYLEYCKHQVVLEPDNWDFKSNSNYTYMLEHNNFYHIGIKYYECLMNKYGDIINNNKEYIYNIIKINDQYGKPEKHAFNDLECSPTSLKYILHSLLFYDFINKYHLNNLDIIEIGGGYGGLCFIMKKIFELLNVNVSSYTIFDRIEASLLQKKYLNNLNTEVNICQIDNINNIKNNSVLISSYAFSEIPKNLQDQYIKEIFNPYIDYSFIVWNNIPVYNLNEDKYIINEELEYPQTSGGIIKNHYVYLIPKV</sequence>
<organism evidence="1">
    <name type="scientific">viral metagenome</name>
    <dbReference type="NCBI Taxonomy" id="1070528"/>
    <lineage>
        <taxon>unclassified sequences</taxon>
        <taxon>metagenomes</taxon>
        <taxon>organismal metagenomes</taxon>
    </lineage>
</organism>
<dbReference type="AlphaFoldDB" id="A0A6C0FEB5"/>
<reference evidence="1" key="1">
    <citation type="journal article" date="2020" name="Nature">
        <title>Giant virus diversity and host interactions through global metagenomics.</title>
        <authorList>
            <person name="Schulz F."/>
            <person name="Roux S."/>
            <person name="Paez-Espino D."/>
            <person name="Jungbluth S."/>
            <person name="Walsh D.A."/>
            <person name="Denef V.J."/>
            <person name="McMahon K.D."/>
            <person name="Konstantinidis K.T."/>
            <person name="Eloe-Fadrosh E.A."/>
            <person name="Kyrpides N.C."/>
            <person name="Woyke T."/>
        </authorList>
    </citation>
    <scope>NUCLEOTIDE SEQUENCE</scope>
    <source>
        <strain evidence="1">GVMAG-S-ERX556126-94</strain>
    </source>
</reference>
<name>A0A6C0FEB5_9ZZZZ</name>